<gene>
    <name evidence="5" type="ORF">DW070_05905</name>
</gene>
<dbReference type="GO" id="GO:0003677">
    <property type="term" value="F:DNA binding"/>
    <property type="evidence" value="ECO:0007669"/>
    <property type="project" value="UniProtKB-KW"/>
</dbReference>
<accession>A0A3E2TPY4</accession>
<feature type="domain" description="Type I restriction modification DNA specificity" evidence="4">
    <location>
        <begin position="4"/>
        <end position="53"/>
    </location>
</feature>
<dbReference type="SUPFAM" id="SSF116734">
    <property type="entry name" value="DNA methylase specificity domain"/>
    <property type="match status" value="1"/>
</dbReference>
<comment type="similarity">
    <text evidence="1">Belongs to the type-I restriction system S methylase family.</text>
</comment>
<evidence type="ECO:0000259" key="4">
    <source>
        <dbReference type="Pfam" id="PF01420"/>
    </source>
</evidence>
<dbReference type="InterPro" id="IPR000055">
    <property type="entry name" value="Restrct_endonuc_typeI_TRD"/>
</dbReference>
<sequence>MGNYIYWYLRSPIAYIELHKYCNGSAQPNLAAKDVGKYLVPIPPLDEQIRIVDESIRLLAIIENM</sequence>
<evidence type="ECO:0000313" key="6">
    <source>
        <dbReference type="Proteomes" id="UP000260773"/>
    </source>
</evidence>
<comment type="caution">
    <text evidence="5">The sequence shown here is derived from an EMBL/GenBank/DDBJ whole genome shotgun (WGS) entry which is preliminary data.</text>
</comment>
<name>A0A3E2TPY4_9FIRM</name>
<evidence type="ECO:0000313" key="5">
    <source>
        <dbReference type="EMBL" id="RGB80565.1"/>
    </source>
</evidence>
<dbReference type="GO" id="GO:0009307">
    <property type="term" value="P:DNA restriction-modification system"/>
    <property type="evidence" value="ECO:0007669"/>
    <property type="project" value="UniProtKB-KW"/>
</dbReference>
<dbReference type="EMBL" id="QVEP01000010">
    <property type="protein sequence ID" value="RGB80565.1"/>
    <property type="molecule type" value="Genomic_DNA"/>
</dbReference>
<keyword evidence="5" id="KW-0378">Hydrolase</keyword>
<evidence type="ECO:0000256" key="2">
    <source>
        <dbReference type="ARBA" id="ARBA00022747"/>
    </source>
</evidence>
<dbReference type="Proteomes" id="UP000260773">
    <property type="component" value="Unassembled WGS sequence"/>
</dbReference>
<dbReference type="Pfam" id="PF01420">
    <property type="entry name" value="Methylase_S"/>
    <property type="match status" value="1"/>
</dbReference>
<evidence type="ECO:0000256" key="1">
    <source>
        <dbReference type="ARBA" id="ARBA00010923"/>
    </source>
</evidence>
<dbReference type="AlphaFoldDB" id="A0A3E2TPY4"/>
<organism evidence="5 6">
    <name type="scientific">Coprococcus catus</name>
    <dbReference type="NCBI Taxonomy" id="116085"/>
    <lineage>
        <taxon>Bacteria</taxon>
        <taxon>Bacillati</taxon>
        <taxon>Bacillota</taxon>
        <taxon>Clostridia</taxon>
        <taxon>Lachnospirales</taxon>
        <taxon>Lachnospiraceae</taxon>
        <taxon>Coprococcus</taxon>
    </lineage>
</organism>
<keyword evidence="5" id="KW-0255">Endonuclease</keyword>
<proteinExistence type="inferred from homology"/>
<protein>
    <submittedName>
        <fullName evidence="5">Restriction endonuclease subunit S</fullName>
    </submittedName>
</protein>
<keyword evidence="5" id="KW-0540">Nuclease</keyword>
<keyword evidence="3" id="KW-0238">DNA-binding</keyword>
<evidence type="ECO:0000256" key="3">
    <source>
        <dbReference type="ARBA" id="ARBA00023125"/>
    </source>
</evidence>
<dbReference type="GO" id="GO:0004519">
    <property type="term" value="F:endonuclease activity"/>
    <property type="evidence" value="ECO:0007669"/>
    <property type="project" value="UniProtKB-KW"/>
</dbReference>
<keyword evidence="2" id="KW-0680">Restriction system</keyword>
<reference evidence="5 6" key="1">
    <citation type="submission" date="2018-08" db="EMBL/GenBank/DDBJ databases">
        <title>A genome reference for cultivated species of the human gut microbiota.</title>
        <authorList>
            <person name="Zou Y."/>
            <person name="Xue W."/>
            <person name="Luo G."/>
        </authorList>
    </citation>
    <scope>NUCLEOTIDE SEQUENCE [LARGE SCALE GENOMIC DNA]</scope>
    <source>
        <strain evidence="5 6">AF45-17</strain>
    </source>
</reference>
<dbReference type="InterPro" id="IPR044946">
    <property type="entry name" value="Restrct_endonuc_typeI_TRD_sf"/>
</dbReference>
<dbReference type="Gene3D" id="3.90.220.20">
    <property type="entry name" value="DNA methylase specificity domains"/>
    <property type="match status" value="1"/>
</dbReference>